<protein>
    <submittedName>
        <fullName evidence="2">Uncharacterized protein</fullName>
    </submittedName>
</protein>
<dbReference type="OrthoDB" id="3045612at2759"/>
<dbReference type="AlphaFoldDB" id="A0A0D7AAK8"/>
<name>A0A0D7AAK8_9AGAR</name>
<gene>
    <name evidence="2" type="ORF">FISHEDRAFT_30759</name>
</gene>
<reference evidence="2 3" key="1">
    <citation type="journal article" date="2015" name="Fungal Genet. Biol.">
        <title>Evolution of novel wood decay mechanisms in Agaricales revealed by the genome sequences of Fistulina hepatica and Cylindrobasidium torrendii.</title>
        <authorList>
            <person name="Floudas D."/>
            <person name="Held B.W."/>
            <person name="Riley R."/>
            <person name="Nagy L.G."/>
            <person name="Koehler G."/>
            <person name="Ransdell A.S."/>
            <person name="Younus H."/>
            <person name="Chow J."/>
            <person name="Chiniquy J."/>
            <person name="Lipzen A."/>
            <person name="Tritt A."/>
            <person name="Sun H."/>
            <person name="Haridas S."/>
            <person name="LaButti K."/>
            <person name="Ohm R.A."/>
            <person name="Kues U."/>
            <person name="Blanchette R.A."/>
            <person name="Grigoriev I.V."/>
            <person name="Minto R.E."/>
            <person name="Hibbett D.S."/>
        </authorList>
    </citation>
    <scope>NUCLEOTIDE SEQUENCE [LARGE SCALE GENOMIC DNA]</scope>
    <source>
        <strain evidence="2 3">ATCC 64428</strain>
    </source>
</reference>
<dbReference type="EMBL" id="KN881941">
    <property type="protein sequence ID" value="KIY47439.1"/>
    <property type="molecule type" value="Genomic_DNA"/>
</dbReference>
<dbReference type="Proteomes" id="UP000054144">
    <property type="component" value="Unassembled WGS sequence"/>
</dbReference>
<accession>A0A0D7AAK8</accession>
<feature type="non-terminal residue" evidence="2">
    <location>
        <position position="208"/>
    </location>
</feature>
<evidence type="ECO:0000256" key="1">
    <source>
        <dbReference type="SAM" id="MobiDB-lite"/>
    </source>
</evidence>
<keyword evidence="3" id="KW-1185">Reference proteome</keyword>
<feature type="compositionally biased region" description="Polar residues" evidence="1">
    <location>
        <begin position="100"/>
        <end position="117"/>
    </location>
</feature>
<feature type="region of interest" description="Disordered" evidence="1">
    <location>
        <begin position="100"/>
        <end position="133"/>
    </location>
</feature>
<organism evidence="2 3">
    <name type="scientific">Fistulina hepatica ATCC 64428</name>
    <dbReference type="NCBI Taxonomy" id="1128425"/>
    <lineage>
        <taxon>Eukaryota</taxon>
        <taxon>Fungi</taxon>
        <taxon>Dikarya</taxon>
        <taxon>Basidiomycota</taxon>
        <taxon>Agaricomycotina</taxon>
        <taxon>Agaricomycetes</taxon>
        <taxon>Agaricomycetidae</taxon>
        <taxon>Agaricales</taxon>
        <taxon>Fistulinaceae</taxon>
        <taxon>Fistulina</taxon>
    </lineage>
</organism>
<evidence type="ECO:0000313" key="3">
    <source>
        <dbReference type="Proteomes" id="UP000054144"/>
    </source>
</evidence>
<evidence type="ECO:0000313" key="2">
    <source>
        <dbReference type="EMBL" id="KIY47439.1"/>
    </source>
</evidence>
<proteinExistence type="predicted"/>
<sequence length="208" mass="22742">TPFEARFGCKPDLGKVREFGECIYVQDPKRGNKLKGFVCEGRWIGIDDRSPGCHRVFWQDTRTVTVERNVSFDATALSAGLEGESGGELVGSEIHRSEPLTQAGQPVDANPSTSSTPDDVPEGRPQRQRSPSRYVREVLSGQVSIDGVSSGRLPAGMSTPESQNVADAVDIEGEWFCTVEELSLATEMADVEGIEPRSLAEAMRRLDW</sequence>
<feature type="non-terminal residue" evidence="2">
    <location>
        <position position="1"/>
    </location>
</feature>